<feature type="transmembrane region" description="Helical" evidence="1">
    <location>
        <begin position="45"/>
        <end position="66"/>
    </location>
</feature>
<accession>H8GUD4</accession>
<dbReference type="Proteomes" id="UP000007575">
    <property type="component" value="Chromosome"/>
</dbReference>
<keyword evidence="1" id="KW-0472">Membrane</keyword>
<keyword evidence="1" id="KW-0812">Transmembrane</keyword>
<gene>
    <name evidence="2" type="ordered locus">DGo_CA1531</name>
</gene>
<evidence type="ECO:0000313" key="3">
    <source>
        <dbReference type="Proteomes" id="UP000007575"/>
    </source>
</evidence>
<evidence type="ECO:0000256" key="1">
    <source>
        <dbReference type="SAM" id="Phobius"/>
    </source>
</evidence>
<protein>
    <submittedName>
        <fullName evidence="2">Uncharacterized protein</fullName>
    </submittedName>
</protein>
<feature type="transmembrane region" description="Helical" evidence="1">
    <location>
        <begin position="122"/>
        <end position="146"/>
    </location>
</feature>
<evidence type="ECO:0000313" key="2">
    <source>
        <dbReference type="EMBL" id="AFD25458.1"/>
    </source>
</evidence>
<name>H8GUD4_DEIGI</name>
<keyword evidence="3" id="KW-1185">Reference proteome</keyword>
<dbReference type="HOGENOM" id="CLU_1370213_0_0_0"/>
<feature type="transmembrane region" description="Helical" evidence="1">
    <location>
        <begin position="158"/>
        <end position="179"/>
    </location>
</feature>
<dbReference type="EMBL" id="CP002191">
    <property type="protein sequence ID" value="AFD25458.1"/>
    <property type="molecule type" value="Genomic_DNA"/>
</dbReference>
<dbReference type="PATRIC" id="fig|745776.4.peg.1574"/>
<sequence>MADAGLPQVPAFLTTLPELWALWCMRDWVLTAPATAALTRRTRQAWLVFGFSPLLWLALTLLGRLLPDWPEESFPLRFNVVTILFLFVVTFYFAAAVRDWMTEGAQSPAPSPRPAQARLLKWLGVLTGLQSLMILAAALGVLGVLFTQEAGSASSPLGLAALILQGLFIGVGLPLLLAARRVVRQGDPHPEPSGPREAL</sequence>
<reference evidence="2 3" key="1">
    <citation type="journal article" date="2012" name="PLoS ONE">
        <title>Genome sequence and transcriptome analysis of the radioresistant bacterium Deinococcus gobiensis: insights into the extreme environmental adaptations.</title>
        <authorList>
            <person name="Yuan M."/>
            <person name="Chen M."/>
            <person name="Zhang W."/>
            <person name="Lu W."/>
            <person name="Wang J."/>
            <person name="Yang M."/>
            <person name="Zhao P."/>
            <person name="Tang R."/>
            <person name="Li X."/>
            <person name="Hao Y."/>
            <person name="Zhou Z."/>
            <person name="Zhan Y."/>
            <person name="Yu H."/>
            <person name="Teng C."/>
            <person name="Yan Y."/>
            <person name="Ping S."/>
            <person name="Wang Y."/>
            <person name="Lin M."/>
        </authorList>
    </citation>
    <scope>NUCLEOTIDE SEQUENCE [LARGE SCALE GENOMIC DNA]</scope>
    <source>
        <strain evidence="2 3">I-0</strain>
    </source>
</reference>
<keyword evidence="1" id="KW-1133">Transmembrane helix</keyword>
<feature type="transmembrane region" description="Helical" evidence="1">
    <location>
        <begin position="78"/>
        <end position="101"/>
    </location>
</feature>
<dbReference type="KEGG" id="dgo:DGo_CA1531"/>
<proteinExistence type="predicted"/>
<dbReference type="AlphaFoldDB" id="H8GUD4"/>
<organism evidence="2 3">
    <name type="scientific">Deinococcus gobiensis (strain DSM 21396 / JCM 16679 / CGMCC 1.7299 / I-0)</name>
    <dbReference type="NCBI Taxonomy" id="745776"/>
    <lineage>
        <taxon>Bacteria</taxon>
        <taxon>Thermotogati</taxon>
        <taxon>Deinococcota</taxon>
        <taxon>Deinococci</taxon>
        <taxon>Deinococcales</taxon>
        <taxon>Deinococcaceae</taxon>
        <taxon>Deinococcus</taxon>
    </lineage>
</organism>